<dbReference type="PROSITE" id="PS50977">
    <property type="entry name" value="HTH_TETR_2"/>
    <property type="match status" value="1"/>
</dbReference>
<dbReference type="SUPFAM" id="SSF46689">
    <property type="entry name" value="Homeodomain-like"/>
    <property type="match status" value="1"/>
</dbReference>
<dbReference type="Gene3D" id="1.10.357.10">
    <property type="entry name" value="Tetracycline Repressor, domain 2"/>
    <property type="match status" value="1"/>
</dbReference>
<proteinExistence type="predicted"/>
<dbReference type="Pfam" id="PF00440">
    <property type="entry name" value="TetR_N"/>
    <property type="match status" value="1"/>
</dbReference>
<dbReference type="Gene3D" id="1.10.10.60">
    <property type="entry name" value="Homeodomain-like"/>
    <property type="match status" value="1"/>
</dbReference>
<dbReference type="Proteomes" id="UP000188532">
    <property type="component" value="Unassembled WGS sequence"/>
</dbReference>
<dbReference type="InterPro" id="IPR001647">
    <property type="entry name" value="HTH_TetR"/>
</dbReference>
<accession>A0A1V3X301</accession>
<name>A0A1V3X301_MYCKA</name>
<dbReference type="InterPro" id="IPR036271">
    <property type="entry name" value="Tet_transcr_reg_TetR-rel_C_sf"/>
</dbReference>
<dbReference type="STRING" id="1768.B1T50_12205"/>
<evidence type="ECO:0000256" key="1">
    <source>
        <dbReference type="ARBA" id="ARBA00023015"/>
    </source>
</evidence>
<gene>
    <name evidence="6" type="ORF">BZL29_4864</name>
</gene>
<keyword evidence="1" id="KW-0805">Transcription regulation</keyword>
<evidence type="ECO:0000259" key="5">
    <source>
        <dbReference type="PROSITE" id="PS50977"/>
    </source>
</evidence>
<dbReference type="SUPFAM" id="SSF48498">
    <property type="entry name" value="Tetracyclin repressor-like, C-terminal domain"/>
    <property type="match status" value="1"/>
</dbReference>
<reference evidence="6 7" key="1">
    <citation type="submission" date="2017-02" db="EMBL/GenBank/DDBJ databases">
        <title>Complete genome sequences of Mycobacterium kansasii strains isolated from rhesus macaques.</title>
        <authorList>
            <person name="Panda A."/>
            <person name="Nagaraj S."/>
            <person name="Zhao X."/>
            <person name="Tettelin H."/>
            <person name="Detolla L.J."/>
        </authorList>
    </citation>
    <scope>NUCLEOTIDE SEQUENCE [LARGE SCALE GENOMIC DNA]</scope>
    <source>
        <strain evidence="6 7">11-3469</strain>
    </source>
</reference>
<dbReference type="AlphaFoldDB" id="A0A1V3X301"/>
<protein>
    <submittedName>
        <fullName evidence="6">Bacterial regulatory s, tetR family protein</fullName>
    </submittedName>
</protein>
<dbReference type="GO" id="GO:0000976">
    <property type="term" value="F:transcription cis-regulatory region binding"/>
    <property type="evidence" value="ECO:0007669"/>
    <property type="project" value="TreeGrafter"/>
</dbReference>
<dbReference type="PANTHER" id="PTHR30055">
    <property type="entry name" value="HTH-TYPE TRANSCRIPTIONAL REGULATOR RUTR"/>
    <property type="match status" value="1"/>
</dbReference>
<keyword evidence="3" id="KW-0804">Transcription</keyword>
<feature type="DNA-binding region" description="H-T-H motif" evidence="4">
    <location>
        <begin position="35"/>
        <end position="54"/>
    </location>
</feature>
<dbReference type="PANTHER" id="PTHR30055:SF234">
    <property type="entry name" value="HTH-TYPE TRANSCRIPTIONAL REGULATOR BETI"/>
    <property type="match status" value="1"/>
</dbReference>
<evidence type="ECO:0000313" key="7">
    <source>
        <dbReference type="Proteomes" id="UP000188532"/>
    </source>
</evidence>
<evidence type="ECO:0000313" key="6">
    <source>
        <dbReference type="EMBL" id="OOK73206.1"/>
    </source>
</evidence>
<dbReference type="InterPro" id="IPR050109">
    <property type="entry name" value="HTH-type_TetR-like_transc_reg"/>
</dbReference>
<comment type="caution">
    <text evidence="6">The sequence shown here is derived from an EMBL/GenBank/DDBJ whole genome shotgun (WGS) entry which is preliminary data.</text>
</comment>
<evidence type="ECO:0000256" key="4">
    <source>
        <dbReference type="PROSITE-ProRule" id="PRU00335"/>
    </source>
</evidence>
<dbReference type="EMBL" id="MVBN01000005">
    <property type="protein sequence ID" value="OOK73206.1"/>
    <property type="molecule type" value="Genomic_DNA"/>
</dbReference>
<sequence length="215" mass="23119">MLGHMPVGTTSRASATQQALLDAAVAEWAETGELEVAAVARRAGVSAGLPYRYFGTRSGLLIALVQDFYQRLGAAVTLRSYDAPTWAGRERRRIRDWLAFLYAEPLAPLMLGGPLGDGAVVAENARLLQELADVAAHNIMHAQRLGELPADRDPHLLAVATLSGVHAMGTVALSRSPRPPADEVAEQVWVFVAGAVGLAIEGIWEHEREARHFNA</sequence>
<organism evidence="6 7">
    <name type="scientific">Mycobacterium kansasii</name>
    <dbReference type="NCBI Taxonomy" id="1768"/>
    <lineage>
        <taxon>Bacteria</taxon>
        <taxon>Bacillati</taxon>
        <taxon>Actinomycetota</taxon>
        <taxon>Actinomycetes</taxon>
        <taxon>Mycobacteriales</taxon>
        <taxon>Mycobacteriaceae</taxon>
        <taxon>Mycobacterium</taxon>
    </lineage>
</organism>
<evidence type="ECO:0000256" key="3">
    <source>
        <dbReference type="ARBA" id="ARBA00023163"/>
    </source>
</evidence>
<dbReference type="InterPro" id="IPR009057">
    <property type="entry name" value="Homeodomain-like_sf"/>
</dbReference>
<keyword evidence="2 4" id="KW-0238">DNA-binding</keyword>
<feature type="domain" description="HTH tetR-type" evidence="5">
    <location>
        <begin position="14"/>
        <end position="72"/>
    </location>
</feature>
<dbReference type="GO" id="GO:0003700">
    <property type="term" value="F:DNA-binding transcription factor activity"/>
    <property type="evidence" value="ECO:0007669"/>
    <property type="project" value="TreeGrafter"/>
</dbReference>
<evidence type="ECO:0000256" key="2">
    <source>
        <dbReference type="ARBA" id="ARBA00023125"/>
    </source>
</evidence>